<evidence type="ECO:0000256" key="2">
    <source>
        <dbReference type="SAM" id="SignalP"/>
    </source>
</evidence>
<dbReference type="AlphaFoldDB" id="A0A5R9J6A2"/>
<proteinExistence type="predicted"/>
<name>A0A5R9J6A2_9PROT</name>
<evidence type="ECO:0000313" key="3">
    <source>
        <dbReference type="EMBL" id="TLU73144.1"/>
    </source>
</evidence>
<dbReference type="RefSeq" id="WP_138325224.1">
    <property type="nucleotide sequence ID" value="NZ_VCDI01000002.1"/>
</dbReference>
<gene>
    <name evidence="3" type="ORF">FE263_06865</name>
</gene>
<feature type="chain" id="PRO_5024407927" evidence="2">
    <location>
        <begin position="23"/>
        <end position="211"/>
    </location>
</feature>
<reference evidence="3 4" key="1">
    <citation type="submission" date="2019-05" db="EMBL/GenBank/DDBJ databases">
        <authorList>
            <person name="Pankratov T."/>
            <person name="Grouzdev D."/>
        </authorList>
    </citation>
    <scope>NUCLEOTIDE SEQUENCE [LARGE SCALE GENOMIC DNA]</scope>
    <source>
        <strain evidence="3 4">KEBCLARHB70R</strain>
    </source>
</reference>
<accession>A0A5R9J6A2</accession>
<feature type="signal peptide" evidence="2">
    <location>
        <begin position="1"/>
        <end position="22"/>
    </location>
</feature>
<feature type="compositionally biased region" description="Low complexity" evidence="1">
    <location>
        <begin position="148"/>
        <end position="163"/>
    </location>
</feature>
<dbReference type="Pfam" id="PF09923">
    <property type="entry name" value="DUF2155"/>
    <property type="match status" value="1"/>
</dbReference>
<organism evidence="3 4">
    <name type="scientific">Lichenicoccus roseus</name>
    <dbReference type="NCBI Taxonomy" id="2683649"/>
    <lineage>
        <taxon>Bacteria</taxon>
        <taxon>Pseudomonadati</taxon>
        <taxon>Pseudomonadota</taxon>
        <taxon>Alphaproteobacteria</taxon>
        <taxon>Acetobacterales</taxon>
        <taxon>Acetobacteraceae</taxon>
        <taxon>Lichenicoccus</taxon>
    </lineage>
</organism>
<dbReference type="EMBL" id="VCDI01000002">
    <property type="protein sequence ID" value="TLU73144.1"/>
    <property type="molecule type" value="Genomic_DNA"/>
</dbReference>
<feature type="region of interest" description="Disordered" evidence="1">
    <location>
        <begin position="148"/>
        <end position="211"/>
    </location>
</feature>
<keyword evidence="4" id="KW-1185">Reference proteome</keyword>
<feature type="compositionally biased region" description="Low complexity" evidence="1">
    <location>
        <begin position="202"/>
        <end position="211"/>
    </location>
</feature>
<evidence type="ECO:0000313" key="4">
    <source>
        <dbReference type="Proteomes" id="UP000305654"/>
    </source>
</evidence>
<keyword evidence="2" id="KW-0732">Signal</keyword>
<protein>
    <submittedName>
        <fullName evidence="3">DUF2155 domain-containing protein</fullName>
    </submittedName>
</protein>
<dbReference type="InterPro" id="IPR019225">
    <property type="entry name" value="DUF2155"/>
</dbReference>
<comment type="caution">
    <text evidence="3">The sequence shown here is derived from an EMBL/GenBank/DDBJ whole genome shotgun (WGS) entry which is preliminary data.</text>
</comment>
<dbReference type="Proteomes" id="UP000305654">
    <property type="component" value="Unassembled WGS sequence"/>
</dbReference>
<evidence type="ECO:0000256" key="1">
    <source>
        <dbReference type="SAM" id="MobiDB-lite"/>
    </source>
</evidence>
<dbReference type="OrthoDB" id="9810376at2"/>
<sequence length="211" mass="21317">MRRLRLAPAFAAGFVLAAPAHAAELVTPPTMYPPDTWQGKAQAVVRVLDKLDAHTETLTIEAGKSGTYKSLTITAQNCLVHPPGLSPDAAASIGVQDRHPDTKPFSGWMFAAEPYVDIFESPVYGVRLVACSGGDVAPAAPPLVAAAPPAPAAGTAGSATDAGQPGLPTIQAEPAPPPVGAPGGVDQTPDPVYPTGQPDPSAPAAPSAPQN</sequence>